<feature type="region of interest" description="Disordered" evidence="1">
    <location>
        <begin position="1"/>
        <end position="58"/>
    </location>
</feature>
<reference evidence="2 3" key="1">
    <citation type="submission" date="2014-04" db="EMBL/GenBank/DDBJ databases">
        <title>Evolutionary Origins and Diversification of the Mycorrhizal Mutualists.</title>
        <authorList>
            <consortium name="DOE Joint Genome Institute"/>
            <consortium name="Mycorrhizal Genomics Consortium"/>
            <person name="Kohler A."/>
            <person name="Kuo A."/>
            <person name="Nagy L.G."/>
            <person name="Floudas D."/>
            <person name="Copeland A."/>
            <person name="Barry K.W."/>
            <person name="Cichocki N."/>
            <person name="Veneault-Fourrey C."/>
            <person name="LaButti K."/>
            <person name="Lindquist E.A."/>
            <person name="Lipzen A."/>
            <person name="Lundell T."/>
            <person name="Morin E."/>
            <person name="Murat C."/>
            <person name="Riley R."/>
            <person name="Ohm R."/>
            <person name="Sun H."/>
            <person name="Tunlid A."/>
            <person name="Henrissat B."/>
            <person name="Grigoriev I.V."/>
            <person name="Hibbett D.S."/>
            <person name="Martin F."/>
        </authorList>
    </citation>
    <scope>NUCLEOTIDE SEQUENCE [LARGE SCALE GENOMIC DNA]</scope>
    <source>
        <strain evidence="2 3">FD-317 M1</strain>
    </source>
</reference>
<protein>
    <submittedName>
        <fullName evidence="2">Uncharacterized protein</fullName>
    </submittedName>
</protein>
<name>A0A0D0C2I6_9AGAR</name>
<evidence type="ECO:0000256" key="1">
    <source>
        <dbReference type="SAM" id="MobiDB-lite"/>
    </source>
</evidence>
<dbReference type="AlphaFoldDB" id="A0A0D0C2I6"/>
<dbReference type="Proteomes" id="UP000053593">
    <property type="component" value="Unassembled WGS sequence"/>
</dbReference>
<proteinExistence type="predicted"/>
<feature type="compositionally biased region" description="Low complexity" evidence="1">
    <location>
        <begin position="19"/>
        <end position="41"/>
    </location>
</feature>
<gene>
    <name evidence="2" type="ORF">GYMLUDRAFT_372136</name>
</gene>
<organism evidence="2 3">
    <name type="scientific">Collybiopsis luxurians FD-317 M1</name>
    <dbReference type="NCBI Taxonomy" id="944289"/>
    <lineage>
        <taxon>Eukaryota</taxon>
        <taxon>Fungi</taxon>
        <taxon>Dikarya</taxon>
        <taxon>Basidiomycota</taxon>
        <taxon>Agaricomycotina</taxon>
        <taxon>Agaricomycetes</taxon>
        <taxon>Agaricomycetidae</taxon>
        <taxon>Agaricales</taxon>
        <taxon>Marasmiineae</taxon>
        <taxon>Omphalotaceae</taxon>
        <taxon>Collybiopsis</taxon>
        <taxon>Collybiopsis luxurians</taxon>
    </lineage>
</organism>
<dbReference type="HOGENOM" id="CLU_2979292_0_0_1"/>
<sequence length="58" mass="6238">MADFPDPSLHLPPKSNRNSLSASHSFPRSSSTSSHTSVTGTPLVINTNTNISKPYNKL</sequence>
<keyword evidence="3" id="KW-1185">Reference proteome</keyword>
<feature type="compositionally biased region" description="Polar residues" evidence="1">
    <location>
        <begin position="44"/>
        <end position="58"/>
    </location>
</feature>
<dbReference type="EMBL" id="KN834849">
    <property type="protein sequence ID" value="KIK52037.1"/>
    <property type="molecule type" value="Genomic_DNA"/>
</dbReference>
<accession>A0A0D0C2I6</accession>
<evidence type="ECO:0000313" key="2">
    <source>
        <dbReference type="EMBL" id="KIK52037.1"/>
    </source>
</evidence>
<evidence type="ECO:0000313" key="3">
    <source>
        <dbReference type="Proteomes" id="UP000053593"/>
    </source>
</evidence>